<dbReference type="RefSeq" id="WP_143066532.1">
    <property type="nucleotide sequence ID" value="NZ_FOXF01000072.1"/>
</dbReference>
<gene>
    <name evidence="1" type="ORF">SAMN02910344_02245</name>
</gene>
<accession>A0A662ZLK6</accession>
<name>A0A662ZLK6_9GAMM</name>
<sequence length="81" mass="9386">MNKKDVAYALDFDNHNPEKASIYVFRSKHDPTHVYRDLYLDGKFVTKIGGCGYFFREVEPGEHTITAYSRFGTYVRTTIDA</sequence>
<dbReference type="AlphaFoldDB" id="A0A662ZLK6"/>
<reference evidence="1 2" key="1">
    <citation type="submission" date="2016-10" db="EMBL/GenBank/DDBJ databases">
        <authorList>
            <person name="Varghese N."/>
            <person name="Submissions S."/>
        </authorList>
    </citation>
    <scope>NUCLEOTIDE SEQUENCE [LARGE SCALE GENOMIC DNA]</scope>
    <source>
        <strain evidence="1 2">DSM 1361</strain>
    </source>
</reference>
<evidence type="ECO:0008006" key="3">
    <source>
        <dbReference type="Google" id="ProtNLM"/>
    </source>
</evidence>
<dbReference type="OrthoDB" id="7375569at2"/>
<protein>
    <recommendedName>
        <fullName evidence="3">DUF2846 domain-containing protein</fullName>
    </recommendedName>
</protein>
<dbReference type="EMBL" id="FOXF01000072">
    <property type="protein sequence ID" value="SFP76105.1"/>
    <property type="molecule type" value="Genomic_DNA"/>
</dbReference>
<evidence type="ECO:0000313" key="2">
    <source>
        <dbReference type="Proteomes" id="UP000243745"/>
    </source>
</evidence>
<dbReference type="Proteomes" id="UP000243745">
    <property type="component" value="Unassembled WGS sequence"/>
</dbReference>
<evidence type="ECO:0000313" key="1">
    <source>
        <dbReference type="EMBL" id="SFP76105.1"/>
    </source>
</evidence>
<keyword evidence="2" id="KW-1185">Reference proteome</keyword>
<proteinExistence type="predicted"/>
<organism evidence="1 2">
    <name type="scientific">Ruminobacter amylophilus</name>
    <dbReference type="NCBI Taxonomy" id="867"/>
    <lineage>
        <taxon>Bacteria</taxon>
        <taxon>Pseudomonadati</taxon>
        <taxon>Pseudomonadota</taxon>
        <taxon>Gammaproteobacteria</taxon>
        <taxon>Aeromonadales</taxon>
        <taxon>Succinivibrionaceae</taxon>
        <taxon>Ruminobacter</taxon>
    </lineage>
</organism>